<protein>
    <submittedName>
        <fullName evidence="4">UPF0676 protein C1494.01</fullName>
    </submittedName>
</protein>
<evidence type="ECO:0000256" key="2">
    <source>
        <dbReference type="SAM" id="MobiDB-lite"/>
    </source>
</evidence>
<evidence type="ECO:0000313" key="4">
    <source>
        <dbReference type="EMBL" id="PFX20629.1"/>
    </source>
</evidence>
<dbReference type="OrthoDB" id="288590at2759"/>
<comment type="similarity">
    <text evidence="1">Belongs to the iron/ascorbate-dependent oxidoreductase family.</text>
</comment>
<keyword evidence="1" id="KW-0560">Oxidoreductase</keyword>
<dbReference type="PROSITE" id="PS51471">
    <property type="entry name" value="FE2OG_OXY"/>
    <property type="match status" value="1"/>
</dbReference>
<dbReference type="EMBL" id="LSMT01000309">
    <property type="protein sequence ID" value="PFX20629.1"/>
    <property type="molecule type" value="Genomic_DNA"/>
</dbReference>
<dbReference type="InterPro" id="IPR027443">
    <property type="entry name" value="IPNS-like_sf"/>
</dbReference>
<evidence type="ECO:0000259" key="3">
    <source>
        <dbReference type="PROSITE" id="PS51471"/>
    </source>
</evidence>
<feature type="region of interest" description="Disordered" evidence="2">
    <location>
        <begin position="80"/>
        <end position="108"/>
    </location>
</feature>
<dbReference type="InterPro" id="IPR044861">
    <property type="entry name" value="IPNS-like_FE2OG_OXY"/>
</dbReference>
<name>A0A2B4RUX9_STYPI</name>
<dbReference type="Pfam" id="PF14226">
    <property type="entry name" value="DIOX_N"/>
    <property type="match status" value="1"/>
</dbReference>
<dbReference type="GO" id="GO:0046872">
    <property type="term" value="F:metal ion binding"/>
    <property type="evidence" value="ECO:0007669"/>
    <property type="project" value="UniProtKB-KW"/>
</dbReference>
<gene>
    <name evidence="4" type="ORF">AWC38_SpisGene14907</name>
</gene>
<dbReference type="GO" id="GO:0016491">
    <property type="term" value="F:oxidoreductase activity"/>
    <property type="evidence" value="ECO:0007669"/>
    <property type="project" value="UniProtKB-KW"/>
</dbReference>
<dbReference type="Gene3D" id="2.60.120.330">
    <property type="entry name" value="B-lactam Antibiotic, Isopenicillin N Synthase, Chain"/>
    <property type="match status" value="1"/>
</dbReference>
<accession>A0A2B4RUX9</accession>
<feature type="compositionally biased region" description="Basic and acidic residues" evidence="2">
    <location>
        <begin position="92"/>
        <end position="108"/>
    </location>
</feature>
<dbReference type="PANTHER" id="PTHR47990">
    <property type="entry name" value="2-OXOGLUTARATE (2OG) AND FE(II)-DEPENDENT OXYGENASE SUPERFAMILY PROTEIN-RELATED"/>
    <property type="match status" value="1"/>
</dbReference>
<comment type="caution">
    <text evidence="4">The sequence shown here is derived from an EMBL/GenBank/DDBJ whole genome shotgun (WGS) entry which is preliminary data.</text>
</comment>
<evidence type="ECO:0000313" key="5">
    <source>
        <dbReference type="Proteomes" id="UP000225706"/>
    </source>
</evidence>
<dbReference type="FunFam" id="2.60.120.330:FF:000038">
    <property type="entry name" value="Si:dkey-10o6.2"/>
    <property type="match status" value="1"/>
</dbReference>
<keyword evidence="1" id="KW-0479">Metal-binding</keyword>
<sequence>MATDEIPVVDFSALNLENKDPFSEVSKEIEDLADQVYQAFSTIGFVYLRNHGIPQEMIDTVFKTYDRFFEFSQDVKEKYTKDKGTSSSGWDALERESTNPERPGDLKESFDVGAVYDENFNWPNKDIPTFQRTVTPIYESLMALSERMLSLMAIGLKLEPNKFAYAFENKGTSSGGTQLRYNYYPMIADVSRVKPGQIRCGEHTDYGGITLLIQDDVGGLEVSNIKYDGQFVPATPMKGTVLVNIGDLMQRWTSDRLKSTVHRVLIPEVELKRRVPRRSLVFFVDPDPSSLITCLDGSSKYPPITAGEWIKGKLNATYSY</sequence>
<dbReference type="AlphaFoldDB" id="A0A2B4RUX9"/>
<dbReference type="STRING" id="50429.A0A2B4RUX9"/>
<dbReference type="InterPro" id="IPR005123">
    <property type="entry name" value="Oxoglu/Fe-dep_dioxygenase_dom"/>
</dbReference>
<dbReference type="SUPFAM" id="SSF51197">
    <property type="entry name" value="Clavaminate synthase-like"/>
    <property type="match status" value="1"/>
</dbReference>
<organism evidence="4 5">
    <name type="scientific">Stylophora pistillata</name>
    <name type="common">Smooth cauliflower coral</name>
    <dbReference type="NCBI Taxonomy" id="50429"/>
    <lineage>
        <taxon>Eukaryota</taxon>
        <taxon>Metazoa</taxon>
        <taxon>Cnidaria</taxon>
        <taxon>Anthozoa</taxon>
        <taxon>Hexacorallia</taxon>
        <taxon>Scleractinia</taxon>
        <taxon>Astrocoeniina</taxon>
        <taxon>Pocilloporidae</taxon>
        <taxon>Stylophora</taxon>
    </lineage>
</organism>
<keyword evidence="5" id="KW-1185">Reference proteome</keyword>
<feature type="domain" description="Fe2OG dioxygenase" evidence="3">
    <location>
        <begin position="175"/>
        <end position="286"/>
    </location>
</feature>
<proteinExistence type="inferred from homology"/>
<reference evidence="5" key="1">
    <citation type="journal article" date="2017" name="bioRxiv">
        <title>Comparative analysis of the genomes of Stylophora pistillata and Acropora digitifera provides evidence for extensive differences between species of corals.</title>
        <authorList>
            <person name="Voolstra C.R."/>
            <person name="Li Y."/>
            <person name="Liew Y.J."/>
            <person name="Baumgarten S."/>
            <person name="Zoccola D."/>
            <person name="Flot J.-F."/>
            <person name="Tambutte S."/>
            <person name="Allemand D."/>
            <person name="Aranda M."/>
        </authorList>
    </citation>
    <scope>NUCLEOTIDE SEQUENCE [LARGE SCALE GENOMIC DNA]</scope>
</reference>
<dbReference type="InterPro" id="IPR050231">
    <property type="entry name" value="Iron_ascorbate_oxido_reductase"/>
</dbReference>
<evidence type="ECO:0000256" key="1">
    <source>
        <dbReference type="RuleBase" id="RU003682"/>
    </source>
</evidence>
<keyword evidence="1" id="KW-0408">Iron</keyword>
<dbReference type="InterPro" id="IPR026992">
    <property type="entry name" value="DIOX_N"/>
</dbReference>
<dbReference type="Pfam" id="PF03171">
    <property type="entry name" value="2OG-FeII_Oxy"/>
    <property type="match status" value="1"/>
</dbReference>
<dbReference type="Proteomes" id="UP000225706">
    <property type="component" value="Unassembled WGS sequence"/>
</dbReference>